<dbReference type="AlphaFoldDB" id="A0A5C5Y0J2"/>
<evidence type="ECO:0000313" key="1">
    <source>
        <dbReference type="EMBL" id="TWT68694.1"/>
    </source>
</evidence>
<keyword evidence="2" id="KW-1185">Reference proteome</keyword>
<dbReference type="RefSeq" id="WP_197203328.1">
    <property type="nucleotide sequence ID" value="NZ_SJPL01000001.1"/>
</dbReference>
<dbReference type="Proteomes" id="UP000317238">
    <property type="component" value="Unassembled WGS sequence"/>
</dbReference>
<sequence>MIRKLILVGCVVAFGSQAFGHGDLRSRADKHAPAGLMGDHVHEPGEWMVEYRYMNMYMDGNRAGTRRLSDAESIAFGATSDPVTNRGASPSSMTHEMHMLHVMRGMTDDITLYTMIMLPSITMDHIRGPMNPAGAGSYFTTHNSGFGDTTIGALLRLYSDADDDLILNLGGSLPTADIFRTTREPTGGMMEQPLPYPMRLGSGTFNARPGITWKRYFDHGSFGTQFQTDLPIGRNYRDYSVGDEFRLNTWYSHVLTDHFSTSLRIENLWRTNYGGADPISPDALISTNVESFRGGYTLNLGVGAAALLNGHLLNVEIVPMLHQDLNGIQLETDWSIVASWSKSF</sequence>
<organism evidence="1 2">
    <name type="scientific">Crateriforma conspicua</name>
    <dbReference type="NCBI Taxonomy" id="2527996"/>
    <lineage>
        <taxon>Bacteria</taxon>
        <taxon>Pseudomonadati</taxon>
        <taxon>Planctomycetota</taxon>
        <taxon>Planctomycetia</taxon>
        <taxon>Planctomycetales</taxon>
        <taxon>Planctomycetaceae</taxon>
        <taxon>Crateriforma</taxon>
    </lineage>
</organism>
<gene>
    <name evidence="1" type="ORF">Pan14r_09410</name>
</gene>
<evidence type="ECO:0000313" key="2">
    <source>
        <dbReference type="Proteomes" id="UP000317238"/>
    </source>
</evidence>
<reference evidence="1 2" key="1">
    <citation type="submission" date="2019-02" db="EMBL/GenBank/DDBJ databases">
        <title>Deep-cultivation of Planctomycetes and their phenomic and genomic characterization uncovers novel biology.</title>
        <authorList>
            <person name="Wiegand S."/>
            <person name="Jogler M."/>
            <person name="Boedeker C."/>
            <person name="Pinto D."/>
            <person name="Vollmers J."/>
            <person name="Rivas-Marin E."/>
            <person name="Kohn T."/>
            <person name="Peeters S.H."/>
            <person name="Heuer A."/>
            <person name="Rast P."/>
            <person name="Oberbeckmann S."/>
            <person name="Bunk B."/>
            <person name="Jeske O."/>
            <person name="Meyerdierks A."/>
            <person name="Storesund J.E."/>
            <person name="Kallscheuer N."/>
            <person name="Luecker S."/>
            <person name="Lage O.M."/>
            <person name="Pohl T."/>
            <person name="Merkel B.J."/>
            <person name="Hornburger P."/>
            <person name="Mueller R.-W."/>
            <person name="Bruemmer F."/>
            <person name="Labrenz M."/>
            <person name="Spormann A.M."/>
            <person name="Op Den Camp H."/>
            <person name="Overmann J."/>
            <person name="Amann R."/>
            <person name="Jetten M.S.M."/>
            <person name="Mascher T."/>
            <person name="Medema M.H."/>
            <person name="Devos D.P."/>
            <person name="Kaster A.-K."/>
            <person name="Ovreas L."/>
            <person name="Rohde M."/>
            <person name="Galperin M.Y."/>
            <person name="Jogler C."/>
        </authorList>
    </citation>
    <scope>NUCLEOTIDE SEQUENCE [LARGE SCALE GENOMIC DNA]</scope>
    <source>
        <strain evidence="1 2">Pan14r</strain>
    </source>
</reference>
<dbReference type="EMBL" id="SJPL01000001">
    <property type="protein sequence ID" value="TWT68694.1"/>
    <property type="molecule type" value="Genomic_DNA"/>
</dbReference>
<dbReference type="Pfam" id="PF13557">
    <property type="entry name" value="Phenol_MetA_deg"/>
    <property type="match status" value="1"/>
</dbReference>
<protein>
    <recommendedName>
        <fullName evidence="3">MetA-pathway of phenol degradation</fullName>
    </recommendedName>
</protein>
<accession>A0A5C5Y0J2</accession>
<dbReference type="InterPro" id="IPR025737">
    <property type="entry name" value="FApF"/>
</dbReference>
<name>A0A5C5Y0J2_9PLAN</name>
<comment type="caution">
    <text evidence="1">The sequence shown here is derived from an EMBL/GenBank/DDBJ whole genome shotgun (WGS) entry which is preliminary data.</text>
</comment>
<evidence type="ECO:0008006" key="3">
    <source>
        <dbReference type="Google" id="ProtNLM"/>
    </source>
</evidence>
<proteinExistence type="predicted"/>